<feature type="compositionally biased region" description="Polar residues" evidence="1">
    <location>
        <begin position="630"/>
        <end position="647"/>
    </location>
</feature>
<feature type="compositionally biased region" description="Basic and acidic residues" evidence="1">
    <location>
        <begin position="59"/>
        <end position="68"/>
    </location>
</feature>
<feature type="region of interest" description="Disordered" evidence="1">
    <location>
        <begin position="40"/>
        <end position="102"/>
    </location>
</feature>
<sequence length="828" mass="91261">MVMDSSIHHFTIKKTSPSTLNPILSESKIFPNHKIINTEKGPYFLSPDSGTGDEIEEGDSLRSPENHGNKQPPSPSLSSSSVSTNVTFGGSQEVKSSYSSSDNKGVLCLNANSQNLSSMKDCQKIIPPSVPEPMVTSINKQNNKGNQLYTLAFNLNPLQSSLLGSCGGGSVSCETLSGPCASNSELDYSTLFKHHRPFSIYEGQGKSDDFSKEKCSSMQPNTSTNNSNIRKSPSNSRFSLTSENNLSDITEVVRNQPHGIQSPNTQYVPSCTCINPGTSHACAARTPLSTPTGVLNPLFDAMNVGTDFDFKEKSDTRMVKTPSTPGHYDLPLMPVVTSVLTSPFQPVPFQASSMLNCSDQPVRTKIVPTNMAYVTPVDFKANYQYLQDSDIGRSILTPEESMPGAIGLPGPLKVTSPDWFSFLSPSLEPSKHKLFTPDDLRDELMYPNTYAFGSKVFQNHNAKEADFVLQRPNRKPRTEPLPSLQMKNKKESSGEGLIEPLAMKEDKAIGGDLGISIKKDETHCNSNKDNFNRYEYVSFKRTLNQSEPSLNRGLQFNRSKNDSLESLRYDSSTNRKQSLPTELLLPRPQGSNTRNHSWGSSHDRLRVKDIPLSKISPVQETEETNRYLENLTSSGYNSKDTSFGSKSDVNDDQDSCRIISNSSVDNRLGIKQCKVKQNIIPRKPISQLILLKGSHKLNCQLDGIPCNNKIQSIENPISISRDTKNISKSVGNPKTIEGLNASKLRKRVSKKSNKRTNNDSACGVVNPSALFSPDESLDCRIIQPNDLLQSGLVRTPSWQALVPYERLMEVTSPLYPETSTAMSTESTR</sequence>
<keyword evidence="3" id="KW-1185">Reference proteome</keyword>
<feature type="region of interest" description="Disordered" evidence="1">
    <location>
        <begin position="565"/>
        <end position="603"/>
    </location>
</feature>
<evidence type="ECO:0000256" key="1">
    <source>
        <dbReference type="SAM" id="MobiDB-lite"/>
    </source>
</evidence>
<reference evidence="2 3" key="1">
    <citation type="submission" date="2024-05" db="EMBL/GenBank/DDBJ databases">
        <authorList>
            <person name="Wallberg A."/>
        </authorList>
    </citation>
    <scope>NUCLEOTIDE SEQUENCE [LARGE SCALE GENOMIC DNA]</scope>
</reference>
<dbReference type="EMBL" id="CAXKWB010066933">
    <property type="protein sequence ID" value="CAL4190557.1"/>
    <property type="molecule type" value="Genomic_DNA"/>
</dbReference>
<feature type="region of interest" description="Disordered" evidence="1">
    <location>
        <begin position="471"/>
        <end position="503"/>
    </location>
</feature>
<accession>A0AAV2SIB4</accession>
<feature type="compositionally biased region" description="Polar residues" evidence="1">
    <location>
        <begin position="216"/>
        <end position="241"/>
    </location>
</feature>
<feature type="non-terminal residue" evidence="2">
    <location>
        <position position="828"/>
    </location>
</feature>
<proteinExistence type="predicted"/>
<evidence type="ECO:0000313" key="2">
    <source>
        <dbReference type="EMBL" id="CAL4190557.1"/>
    </source>
</evidence>
<comment type="caution">
    <text evidence="2">The sequence shown here is derived from an EMBL/GenBank/DDBJ whole genome shotgun (WGS) entry which is preliminary data.</text>
</comment>
<feature type="region of interest" description="Disordered" evidence="1">
    <location>
        <begin position="629"/>
        <end position="651"/>
    </location>
</feature>
<feature type="region of interest" description="Disordered" evidence="1">
    <location>
        <begin position="209"/>
        <end position="241"/>
    </location>
</feature>
<organism evidence="2 3">
    <name type="scientific">Meganyctiphanes norvegica</name>
    <name type="common">Northern krill</name>
    <name type="synonym">Thysanopoda norvegica</name>
    <dbReference type="NCBI Taxonomy" id="48144"/>
    <lineage>
        <taxon>Eukaryota</taxon>
        <taxon>Metazoa</taxon>
        <taxon>Ecdysozoa</taxon>
        <taxon>Arthropoda</taxon>
        <taxon>Crustacea</taxon>
        <taxon>Multicrustacea</taxon>
        <taxon>Malacostraca</taxon>
        <taxon>Eumalacostraca</taxon>
        <taxon>Eucarida</taxon>
        <taxon>Euphausiacea</taxon>
        <taxon>Euphausiidae</taxon>
        <taxon>Meganyctiphanes</taxon>
    </lineage>
</organism>
<feature type="compositionally biased region" description="Polar residues" evidence="1">
    <location>
        <begin position="569"/>
        <end position="580"/>
    </location>
</feature>
<dbReference type="AlphaFoldDB" id="A0AAV2SIB4"/>
<name>A0AAV2SIB4_MEGNR</name>
<feature type="compositionally biased region" description="Polar residues" evidence="1">
    <location>
        <begin position="84"/>
        <end position="102"/>
    </location>
</feature>
<gene>
    <name evidence="2" type="ORF">MNOR_LOCUS36479</name>
</gene>
<dbReference type="Proteomes" id="UP001497623">
    <property type="component" value="Unassembled WGS sequence"/>
</dbReference>
<evidence type="ECO:0000313" key="3">
    <source>
        <dbReference type="Proteomes" id="UP001497623"/>
    </source>
</evidence>
<feature type="compositionally biased region" description="Polar residues" evidence="1">
    <location>
        <begin position="589"/>
        <end position="600"/>
    </location>
</feature>
<protein>
    <submittedName>
        <fullName evidence="2">Uncharacterized protein</fullName>
    </submittedName>
</protein>